<name>A0A9W7A263_9STRA</name>
<evidence type="ECO:0000313" key="2">
    <source>
        <dbReference type="Proteomes" id="UP001162640"/>
    </source>
</evidence>
<accession>A0A9W7A263</accession>
<protein>
    <submittedName>
        <fullName evidence="1">Uncharacterized protein</fullName>
    </submittedName>
</protein>
<evidence type="ECO:0000313" key="1">
    <source>
        <dbReference type="EMBL" id="GMH64497.1"/>
    </source>
</evidence>
<comment type="caution">
    <text evidence="1">The sequence shown here is derived from an EMBL/GenBank/DDBJ whole genome shotgun (WGS) entry which is preliminary data.</text>
</comment>
<dbReference type="AlphaFoldDB" id="A0A9W7A263"/>
<reference evidence="2" key="1">
    <citation type="journal article" date="2023" name="Commun. Biol.">
        <title>Genome analysis of Parmales, the sister group of diatoms, reveals the evolutionary specialization of diatoms from phago-mixotrophs to photoautotrophs.</title>
        <authorList>
            <person name="Ban H."/>
            <person name="Sato S."/>
            <person name="Yoshikawa S."/>
            <person name="Yamada K."/>
            <person name="Nakamura Y."/>
            <person name="Ichinomiya M."/>
            <person name="Sato N."/>
            <person name="Blanc-Mathieu R."/>
            <person name="Endo H."/>
            <person name="Kuwata A."/>
            <person name="Ogata H."/>
        </authorList>
    </citation>
    <scope>NUCLEOTIDE SEQUENCE [LARGE SCALE GENOMIC DNA]</scope>
</reference>
<gene>
    <name evidence="1" type="ORF">TL16_g03974</name>
</gene>
<sequence>MLSPHIITRLFNPISSPSLRVLSTTASSKGGGKKWYPQSTVEGEDGISKTKQKRKAWFKKQKTYTLDSTQKLSDIKTLSSGLRSLAFFENESSYHRSLLNRIKRSTLLKDLLSILETERFNNLTTSQILNSLSLLDPSNSTSNSHYEKLINDSITSLKMNKDCRNLGGPKSYSLLRLALSRIITSEIPPSTKADSYFHEKSYSEYKLDLLESCLISGFSKRHPDVVRVLKGVETIAGDLNSSRNFGRLGTNAASYAERDDARTEIIQNSSIL</sequence>
<dbReference type="EMBL" id="BLQM01000107">
    <property type="protein sequence ID" value="GMH64497.1"/>
    <property type="molecule type" value="Genomic_DNA"/>
</dbReference>
<proteinExistence type="predicted"/>
<organism evidence="1 2">
    <name type="scientific">Triparma laevis f. inornata</name>
    <dbReference type="NCBI Taxonomy" id="1714386"/>
    <lineage>
        <taxon>Eukaryota</taxon>
        <taxon>Sar</taxon>
        <taxon>Stramenopiles</taxon>
        <taxon>Ochrophyta</taxon>
        <taxon>Bolidophyceae</taxon>
        <taxon>Parmales</taxon>
        <taxon>Triparmaceae</taxon>
        <taxon>Triparma</taxon>
    </lineage>
</organism>
<dbReference type="Proteomes" id="UP001162640">
    <property type="component" value="Unassembled WGS sequence"/>
</dbReference>